<evidence type="ECO:0000256" key="1">
    <source>
        <dbReference type="SAM" id="MobiDB-lite"/>
    </source>
</evidence>
<feature type="region of interest" description="Disordered" evidence="1">
    <location>
        <begin position="494"/>
        <end position="827"/>
    </location>
</feature>
<name>A0A4P6XK24_9ASCO</name>
<feature type="region of interest" description="Disordered" evidence="1">
    <location>
        <begin position="362"/>
        <end position="391"/>
    </location>
</feature>
<feature type="compositionally biased region" description="Basic and acidic residues" evidence="1">
    <location>
        <begin position="798"/>
        <end position="812"/>
    </location>
</feature>
<accession>A0A4P6XK24</accession>
<dbReference type="Proteomes" id="UP000292447">
    <property type="component" value="Chromosome I"/>
</dbReference>
<feature type="compositionally biased region" description="Low complexity" evidence="1">
    <location>
        <begin position="781"/>
        <end position="792"/>
    </location>
</feature>
<sequence>MFRRKTRNSTAYTGVGLASPLAQAPDNTAMAAALTIGQNLKQTRPEVYGKPQGTLLMTRQGPPKPSGSLLKRSSSIQGSMSLQTAPRHLRAGLGLSNRHSMAPPSLRQVYNIDDSFNDSFFEEVGHETDAHYSNEAQLRDLKLHHRPQTAPPKMVKKYIPTPNGITVVEVPEELMKQEIARLNSMRLGLSISRAGLMRGNARTHSMTNAARGKKQNRLRLSSLVSAPRIDEQSEVNYQSAQSSRVTSDHSMEAEALHRQIEHEKQVARDLERQRAEYEQLKQLRLENERKLRELQVLQEEDSASFKDSSSLEEKPVMNGEGVKNEQPHISAHGQTDLAGDEEEDVPVAPLPFVVDELDLKNITGSSEQNGHTIEESTSTHADSESEFAPISTSPHEALVNSYGDTFVPLTELEKSEKPMDSTENFGIEEVPAESFESPNLASQLRPNFARQESGESHVANNISYEFGAFPEDNEKIEGAPMFASVPEIIGVQDTGASEIDPTPTFGDKGLVPPPNFAGSIRSISSVDSKSRPMKSAMKNAKPAYSSNNSSSESPAHQAYLSLTTAENTRLNSKLSLSQLAEPSISPESRPQPPKSPNNQKRMSQSLRKQPSAASQGGLAGRSLRPQSMMDNQPGKPQGGMSSRTLKPQPIAPHPVSKPNYQSPSKLRAAELYAKANSRPISEFRQAPRKSSFSRDAELPEKPASDIPKRSSHRTTLRSPQPVAQPHASVARPPQATTQQIGGGKFTSKFADSDDEGDKHTGGTGNGGFLSRFIDSDDEAPRAPAQAQSASSPMKSLRKKEEKTSKEENAVKEKKPKKKFLKKLFGRN</sequence>
<feature type="region of interest" description="Disordered" evidence="1">
    <location>
        <begin position="298"/>
        <end position="328"/>
    </location>
</feature>
<reference evidence="3" key="1">
    <citation type="submission" date="2019-03" db="EMBL/GenBank/DDBJ databases">
        <title>Snf2 controls pulcherriminic acid biosynthesis and connects pigmentation and antifungal activity of the yeast Metschnikowia pulcherrima.</title>
        <authorList>
            <person name="Gore-Lloyd D."/>
            <person name="Sumann I."/>
            <person name="Brachmann A.O."/>
            <person name="Schneeberger K."/>
            <person name="Ortiz-Merino R.A."/>
            <person name="Moreno-Beltran M."/>
            <person name="Schlaefli M."/>
            <person name="Kirner P."/>
            <person name="Santos Kron A."/>
            <person name="Wolfe K.H."/>
            <person name="Piel J."/>
            <person name="Ahrens C.H."/>
            <person name="Henk D."/>
            <person name="Freimoser F.M."/>
        </authorList>
    </citation>
    <scope>NUCLEOTIDE SEQUENCE [LARGE SCALE GENOMIC DNA]</scope>
    <source>
        <strain evidence="3">APC 1.2</strain>
    </source>
</reference>
<feature type="compositionally biased region" description="Basic and acidic residues" evidence="1">
    <location>
        <begin position="692"/>
        <end position="708"/>
    </location>
</feature>
<dbReference type="STRING" id="2163413.A0A4P6XK24"/>
<feature type="compositionally biased region" description="Basic residues" evidence="1">
    <location>
        <begin position="813"/>
        <end position="827"/>
    </location>
</feature>
<organism evidence="2 3">
    <name type="scientific">Metschnikowia aff. pulcherrima</name>
    <dbReference type="NCBI Taxonomy" id="2163413"/>
    <lineage>
        <taxon>Eukaryota</taxon>
        <taxon>Fungi</taxon>
        <taxon>Dikarya</taxon>
        <taxon>Ascomycota</taxon>
        <taxon>Saccharomycotina</taxon>
        <taxon>Pichiomycetes</taxon>
        <taxon>Metschnikowiaceae</taxon>
        <taxon>Metschnikowia</taxon>
    </lineage>
</organism>
<feature type="compositionally biased region" description="Polar residues" evidence="1">
    <location>
        <begin position="596"/>
        <end position="614"/>
    </location>
</feature>
<dbReference type="EMBL" id="CP034456">
    <property type="protein sequence ID" value="QBM86476.1"/>
    <property type="molecule type" value="Genomic_DNA"/>
</dbReference>
<protein>
    <submittedName>
        <fullName evidence="2">Uncharacterized protein</fullName>
    </submittedName>
</protein>
<gene>
    <name evidence="2" type="ORF">METSCH_A11180</name>
</gene>
<feature type="region of interest" description="Disordered" evidence="1">
    <location>
        <begin position="52"/>
        <end position="72"/>
    </location>
</feature>
<keyword evidence="3" id="KW-1185">Reference proteome</keyword>
<dbReference type="AlphaFoldDB" id="A0A4P6XK24"/>
<proteinExistence type="predicted"/>
<feature type="compositionally biased region" description="Polar residues" evidence="1">
    <location>
        <begin position="362"/>
        <end position="380"/>
    </location>
</feature>
<feature type="compositionally biased region" description="Polar residues" evidence="1">
    <location>
        <begin position="560"/>
        <end position="588"/>
    </location>
</feature>
<evidence type="ECO:0000313" key="3">
    <source>
        <dbReference type="Proteomes" id="UP000292447"/>
    </source>
</evidence>
<evidence type="ECO:0000313" key="2">
    <source>
        <dbReference type="EMBL" id="QBM86476.1"/>
    </source>
</evidence>